<dbReference type="Proteomes" id="UP001550348">
    <property type="component" value="Unassembled WGS sequence"/>
</dbReference>
<dbReference type="Pfam" id="PF00665">
    <property type="entry name" value="rve"/>
    <property type="match status" value="1"/>
</dbReference>
<dbReference type="SUPFAM" id="SSF46689">
    <property type="entry name" value="Homeodomain-like"/>
    <property type="match status" value="1"/>
</dbReference>
<proteinExistence type="predicted"/>
<dbReference type="RefSeq" id="WP_355668682.1">
    <property type="nucleotide sequence ID" value="NZ_JBEXRX010000400.1"/>
</dbReference>
<dbReference type="InterPro" id="IPR009057">
    <property type="entry name" value="Homeodomain-like_sf"/>
</dbReference>
<dbReference type="Gene3D" id="3.30.420.10">
    <property type="entry name" value="Ribonuclease H-like superfamily/Ribonuclease H"/>
    <property type="match status" value="1"/>
</dbReference>
<dbReference type="InterPro" id="IPR036397">
    <property type="entry name" value="RNaseH_sf"/>
</dbReference>
<sequence>MGLTAGLVPPRVDAHVKAGLLTLVEHAVTRGWSSRRAAAALGLDHVRVLRWQTRAALDRLDDAKPGPAEAVHALLPWERDAIITVAEQWVGIDRSHRKLAHRGSRLGLVHVSESSVLRVLTDAGMRLPERAARRRRERRGLPDWAELVPGVIWIYDFTHFNAVKGAVIAVIDVVSRYWLSTVVSPEETSTQVEVAFTRALINDGKAHLLDQPLLAELRTGMIPDGDDLPVLLAMSDNGPQMTSKATTLFMASVRIATHFGRPGTPNDQAWIESFFGHIKDEFPHLDKIT</sequence>
<evidence type="ECO:0000259" key="1">
    <source>
        <dbReference type="PROSITE" id="PS50994"/>
    </source>
</evidence>
<dbReference type="PROSITE" id="PS50994">
    <property type="entry name" value="INTEGRASE"/>
    <property type="match status" value="1"/>
</dbReference>
<dbReference type="SUPFAM" id="SSF53098">
    <property type="entry name" value="Ribonuclease H-like"/>
    <property type="match status" value="1"/>
</dbReference>
<protein>
    <submittedName>
        <fullName evidence="2">DDE-type integrase/transposase/recombinase</fullName>
    </submittedName>
</protein>
<dbReference type="InterPro" id="IPR001584">
    <property type="entry name" value="Integrase_cat-core"/>
</dbReference>
<accession>A0ABV2VWS0</accession>
<keyword evidence="3" id="KW-1185">Reference proteome</keyword>
<comment type="caution">
    <text evidence="2">The sequence shown here is derived from an EMBL/GenBank/DDBJ whole genome shotgun (WGS) entry which is preliminary data.</text>
</comment>
<evidence type="ECO:0000313" key="3">
    <source>
        <dbReference type="Proteomes" id="UP001550348"/>
    </source>
</evidence>
<dbReference type="InterPro" id="IPR012337">
    <property type="entry name" value="RNaseH-like_sf"/>
</dbReference>
<reference evidence="2 3" key="1">
    <citation type="submission" date="2024-06" db="EMBL/GenBank/DDBJ databases">
        <title>The Natural Products Discovery Center: Release of the First 8490 Sequenced Strains for Exploring Actinobacteria Biosynthetic Diversity.</title>
        <authorList>
            <person name="Kalkreuter E."/>
            <person name="Kautsar S.A."/>
            <person name="Yang D."/>
            <person name="Bader C.D."/>
            <person name="Teijaro C.N."/>
            <person name="Fluegel L."/>
            <person name="Davis C.M."/>
            <person name="Simpson J.R."/>
            <person name="Lauterbach L."/>
            <person name="Steele A.D."/>
            <person name="Gui C."/>
            <person name="Meng S."/>
            <person name="Li G."/>
            <person name="Viehrig K."/>
            <person name="Ye F."/>
            <person name="Su P."/>
            <person name="Kiefer A.F."/>
            <person name="Nichols A."/>
            <person name="Cepeda A.J."/>
            <person name="Yan W."/>
            <person name="Fan B."/>
            <person name="Jiang Y."/>
            <person name="Adhikari A."/>
            <person name="Zheng C.-J."/>
            <person name="Schuster L."/>
            <person name="Cowan T.M."/>
            <person name="Smanski M.J."/>
            <person name="Chevrette M.G."/>
            <person name="De Carvalho L.P.S."/>
            <person name="Shen B."/>
        </authorList>
    </citation>
    <scope>NUCLEOTIDE SEQUENCE [LARGE SCALE GENOMIC DNA]</scope>
    <source>
        <strain evidence="2 3">NPDC006286</strain>
    </source>
</reference>
<gene>
    <name evidence="2" type="ORF">ABZ071_36420</name>
</gene>
<organism evidence="2 3">
    <name type="scientific">Micromonospora fulviviridis</name>
    <dbReference type="NCBI Taxonomy" id="47860"/>
    <lineage>
        <taxon>Bacteria</taxon>
        <taxon>Bacillati</taxon>
        <taxon>Actinomycetota</taxon>
        <taxon>Actinomycetes</taxon>
        <taxon>Micromonosporales</taxon>
        <taxon>Micromonosporaceae</taxon>
        <taxon>Micromonospora</taxon>
    </lineage>
</organism>
<name>A0ABV2VWS0_9ACTN</name>
<feature type="domain" description="Integrase catalytic" evidence="1">
    <location>
        <begin position="145"/>
        <end position="289"/>
    </location>
</feature>
<evidence type="ECO:0000313" key="2">
    <source>
        <dbReference type="EMBL" id="MEU0157230.1"/>
    </source>
</evidence>
<dbReference type="EMBL" id="JBEXRX010000400">
    <property type="protein sequence ID" value="MEU0157230.1"/>
    <property type="molecule type" value="Genomic_DNA"/>
</dbReference>
<feature type="non-terminal residue" evidence="2">
    <location>
        <position position="289"/>
    </location>
</feature>